<dbReference type="SUPFAM" id="SSF51658">
    <property type="entry name" value="Xylose isomerase-like"/>
    <property type="match status" value="1"/>
</dbReference>
<name>A0A5B9WBI1_9BACT</name>
<proteinExistence type="predicted"/>
<keyword evidence="1" id="KW-0732">Signal</keyword>
<dbReference type="InterPro" id="IPR036237">
    <property type="entry name" value="Xyl_isomerase-like_sf"/>
</dbReference>
<dbReference type="AlphaFoldDB" id="A0A5B9WBI1"/>
<dbReference type="RefSeq" id="WP_148597523.1">
    <property type="nucleotide sequence ID" value="NZ_CP042997.1"/>
</dbReference>
<reference evidence="3 4" key="1">
    <citation type="submission" date="2019-08" db="EMBL/GenBank/DDBJ databases">
        <title>Deep-cultivation of Planctomycetes and their phenomic and genomic characterization uncovers novel biology.</title>
        <authorList>
            <person name="Wiegand S."/>
            <person name="Jogler M."/>
            <person name="Boedeker C."/>
            <person name="Pinto D."/>
            <person name="Vollmers J."/>
            <person name="Rivas-Marin E."/>
            <person name="Kohn T."/>
            <person name="Peeters S.H."/>
            <person name="Heuer A."/>
            <person name="Rast P."/>
            <person name="Oberbeckmann S."/>
            <person name="Bunk B."/>
            <person name="Jeske O."/>
            <person name="Meyerdierks A."/>
            <person name="Storesund J.E."/>
            <person name="Kallscheuer N."/>
            <person name="Luecker S."/>
            <person name="Lage O.M."/>
            <person name="Pohl T."/>
            <person name="Merkel B.J."/>
            <person name="Hornburger P."/>
            <person name="Mueller R.-W."/>
            <person name="Bruemmer F."/>
            <person name="Labrenz M."/>
            <person name="Spormann A.M."/>
            <person name="Op den Camp H."/>
            <person name="Overmann J."/>
            <person name="Amann R."/>
            <person name="Jetten M.S.M."/>
            <person name="Mascher T."/>
            <person name="Medema M.H."/>
            <person name="Devos D.P."/>
            <person name="Kaster A.-K."/>
            <person name="Ovreas L."/>
            <person name="Rohde M."/>
            <person name="Galperin M.Y."/>
            <person name="Jogler C."/>
        </authorList>
    </citation>
    <scope>NUCLEOTIDE SEQUENCE [LARGE SCALE GENOMIC DNA]</scope>
    <source>
        <strain evidence="3 4">OJF2</strain>
    </source>
</reference>
<feature type="signal peptide" evidence="1">
    <location>
        <begin position="1"/>
        <end position="22"/>
    </location>
</feature>
<organism evidence="3 4">
    <name type="scientific">Aquisphaera giovannonii</name>
    <dbReference type="NCBI Taxonomy" id="406548"/>
    <lineage>
        <taxon>Bacteria</taxon>
        <taxon>Pseudomonadati</taxon>
        <taxon>Planctomycetota</taxon>
        <taxon>Planctomycetia</taxon>
        <taxon>Isosphaerales</taxon>
        <taxon>Isosphaeraceae</taxon>
        <taxon>Aquisphaera</taxon>
    </lineage>
</organism>
<dbReference type="OrthoDB" id="282646at2"/>
<evidence type="ECO:0000313" key="3">
    <source>
        <dbReference type="EMBL" id="QEH38038.1"/>
    </source>
</evidence>
<dbReference type="InterPro" id="IPR013022">
    <property type="entry name" value="Xyl_isomerase-like_TIM-brl"/>
</dbReference>
<evidence type="ECO:0000259" key="2">
    <source>
        <dbReference type="Pfam" id="PF01261"/>
    </source>
</evidence>
<feature type="chain" id="PRO_5022864072" evidence="1">
    <location>
        <begin position="23"/>
        <end position="305"/>
    </location>
</feature>
<dbReference type="PANTHER" id="PTHR12110">
    <property type="entry name" value="HYDROXYPYRUVATE ISOMERASE"/>
    <property type="match status" value="1"/>
</dbReference>
<dbReference type="Pfam" id="PF01261">
    <property type="entry name" value="AP_endonuc_2"/>
    <property type="match status" value="1"/>
</dbReference>
<keyword evidence="3" id="KW-0413">Isomerase</keyword>
<dbReference type="PANTHER" id="PTHR12110:SF21">
    <property type="entry name" value="XYLOSE ISOMERASE-LIKE TIM BARREL DOMAIN-CONTAINING PROTEIN"/>
    <property type="match status" value="1"/>
</dbReference>
<accession>A0A5B9WBI1</accession>
<dbReference type="KEGG" id="agv:OJF2_66340"/>
<feature type="domain" description="Xylose isomerase-like TIM barrel" evidence="2">
    <location>
        <begin position="128"/>
        <end position="273"/>
    </location>
</feature>
<gene>
    <name evidence="3" type="ORF">OJF2_66340</name>
</gene>
<evidence type="ECO:0000256" key="1">
    <source>
        <dbReference type="SAM" id="SignalP"/>
    </source>
</evidence>
<dbReference type="Proteomes" id="UP000324233">
    <property type="component" value="Chromosome"/>
</dbReference>
<evidence type="ECO:0000313" key="4">
    <source>
        <dbReference type="Proteomes" id="UP000324233"/>
    </source>
</evidence>
<dbReference type="EMBL" id="CP042997">
    <property type="protein sequence ID" value="QEH38038.1"/>
    <property type="molecule type" value="Genomic_DNA"/>
</dbReference>
<keyword evidence="4" id="KW-1185">Reference proteome</keyword>
<protein>
    <submittedName>
        <fullName evidence="3">Xylose isomerase-like TIM barrel</fullName>
    </submittedName>
</protein>
<sequence length="305" mass="33037" precursor="true">MKRCVAVSILVGLAGLVGGSRAAVGQGAVEGDRKGPLAHALFPFCIDWYDSKKRSYEQQAMMLKQLGYDGAGHIWLDGVAERLKTLDAVGLRLYQVTMPIDITPGKPAYDPKFKEVLGLVKGRGVQFLLIVNGGKPSDPSADDRVAAVVREMSDLAKGSGAELLLYPHTGNVVERLEDAVRIADKVDRPDVGAMFNLCHWLRVDASRDYNALLKQAMHRLRAVSINGADEYDAGPGWSHYIQPLDRGTFDVGALIDALDQLGYRGTIGLQCYGIEGDVAEHLARSMAAWQAMRGLKAHAKAAGPR</sequence>
<dbReference type="InterPro" id="IPR050312">
    <property type="entry name" value="IolE/XylAMocC-like"/>
</dbReference>
<dbReference type="GO" id="GO:0016853">
    <property type="term" value="F:isomerase activity"/>
    <property type="evidence" value="ECO:0007669"/>
    <property type="project" value="UniProtKB-KW"/>
</dbReference>
<dbReference type="Gene3D" id="3.20.20.150">
    <property type="entry name" value="Divalent-metal-dependent TIM barrel enzymes"/>
    <property type="match status" value="1"/>
</dbReference>